<feature type="region of interest" description="Disordered" evidence="1">
    <location>
        <begin position="178"/>
        <end position="206"/>
    </location>
</feature>
<feature type="compositionally biased region" description="Basic residues" evidence="1">
    <location>
        <begin position="189"/>
        <end position="206"/>
    </location>
</feature>
<dbReference type="InterPro" id="IPR052695">
    <property type="entry name" value="Kinetoplast-DNA-binding"/>
</dbReference>
<proteinExistence type="predicted"/>
<dbReference type="PANTHER" id="PTHR37564">
    <property type="entry name" value="KINETOPLAST DNA-ASSOCIATED PROTEIN"/>
    <property type="match status" value="1"/>
</dbReference>
<dbReference type="OMA" id="NAYRLTH"/>
<dbReference type="PANTHER" id="PTHR37564:SF4">
    <property type="entry name" value="DNA-ASSOCIATED PROTEIN, PUTATIVE-RELATED"/>
    <property type="match status" value="1"/>
</dbReference>
<organism evidence="2">
    <name type="scientific">Trypanosoma vivax (strain Y486)</name>
    <dbReference type="NCBI Taxonomy" id="1055687"/>
    <lineage>
        <taxon>Eukaryota</taxon>
        <taxon>Discoba</taxon>
        <taxon>Euglenozoa</taxon>
        <taxon>Kinetoplastea</taxon>
        <taxon>Metakinetoplastina</taxon>
        <taxon>Trypanosomatida</taxon>
        <taxon>Trypanosomatidae</taxon>
        <taxon>Trypanosoma</taxon>
        <taxon>Duttonella</taxon>
    </lineage>
</organism>
<reference evidence="2" key="1">
    <citation type="journal article" date="2012" name="Proc. Natl. Acad. Sci. U.S.A.">
        <title>Antigenic diversity is generated by distinct evolutionary mechanisms in African trypanosome species.</title>
        <authorList>
            <person name="Jackson A.P."/>
            <person name="Berry A."/>
            <person name="Aslett M."/>
            <person name="Allison H.C."/>
            <person name="Burton P."/>
            <person name="Vavrova-Anderson J."/>
            <person name="Brown R."/>
            <person name="Browne H."/>
            <person name="Corton N."/>
            <person name="Hauser H."/>
            <person name="Gamble J."/>
            <person name="Gilderthorp R."/>
            <person name="Marcello L."/>
            <person name="McQuillan J."/>
            <person name="Otto T.D."/>
            <person name="Quail M.A."/>
            <person name="Sanders M.J."/>
            <person name="van Tonder A."/>
            <person name="Ginger M.L."/>
            <person name="Field M.C."/>
            <person name="Barry J.D."/>
            <person name="Hertz-Fowler C."/>
            <person name="Berriman M."/>
        </authorList>
    </citation>
    <scope>NUCLEOTIDE SEQUENCE</scope>
    <source>
        <strain evidence="2">Y486</strain>
    </source>
</reference>
<sequence>MFSRTIAWLRISPYSLFLKDLKKTNELAGMTLKDSTRVASRMYRSLRPAQLRALKMRASKYSYPALDAFNRLQRENAYRLTHLKNAQRQRVIGDMWRTIQEQQKADALKKVNPVKKTMKLSRSLKASVKKTASGNKRSRRVANARPSARAEPKKPNKSKAVRVEDAAQLSFAFLPKKGVRPLPVIRNQPKSHTRSSRSAKRKAVVS</sequence>
<evidence type="ECO:0000256" key="1">
    <source>
        <dbReference type="SAM" id="MobiDB-lite"/>
    </source>
</evidence>
<name>G0U9G3_TRYVY</name>
<accession>G0U9G3</accession>
<gene>
    <name evidence="2" type="ORF">TVY486_1117330</name>
</gene>
<feature type="region of interest" description="Disordered" evidence="1">
    <location>
        <begin position="120"/>
        <end position="162"/>
    </location>
</feature>
<dbReference type="EMBL" id="HE573027">
    <property type="protein sequence ID" value="CCC54249.1"/>
    <property type="molecule type" value="Genomic_DNA"/>
</dbReference>
<protein>
    <submittedName>
        <fullName evidence="2">Putative kinetoplast DNA-associated protein</fullName>
    </submittedName>
</protein>
<dbReference type="AlphaFoldDB" id="G0U9G3"/>
<dbReference type="VEuPathDB" id="TriTrypDB:TvY486_1117330"/>
<evidence type="ECO:0000313" key="2">
    <source>
        <dbReference type="EMBL" id="CCC54249.1"/>
    </source>
</evidence>